<evidence type="ECO:0000256" key="1">
    <source>
        <dbReference type="ARBA" id="ARBA00004651"/>
    </source>
</evidence>
<evidence type="ECO:0000256" key="5">
    <source>
        <dbReference type="ARBA" id="ARBA00022989"/>
    </source>
</evidence>
<evidence type="ECO:0000256" key="7">
    <source>
        <dbReference type="RuleBase" id="RU363032"/>
    </source>
</evidence>
<evidence type="ECO:0000256" key="4">
    <source>
        <dbReference type="ARBA" id="ARBA00022692"/>
    </source>
</evidence>
<feature type="transmembrane region" description="Helical" evidence="7">
    <location>
        <begin position="245"/>
        <end position="270"/>
    </location>
</feature>
<feature type="transmembrane region" description="Helical" evidence="7">
    <location>
        <begin position="102"/>
        <end position="121"/>
    </location>
</feature>
<dbReference type="STRING" id="1520.LF65_04481"/>
<dbReference type="Proteomes" id="UP000031866">
    <property type="component" value="Chromosome"/>
</dbReference>
<dbReference type="SUPFAM" id="SSF161098">
    <property type="entry name" value="MetI-like"/>
    <property type="match status" value="1"/>
</dbReference>
<dbReference type="PROSITE" id="PS50928">
    <property type="entry name" value="ABC_TM1"/>
    <property type="match status" value="1"/>
</dbReference>
<comment type="subcellular location">
    <subcellularLocation>
        <location evidence="1 7">Cell membrane</location>
        <topology evidence="1 7">Multi-pass membrane protein</topology>
    </subcellularLocation>
</comment>
<dbReference type="GO" id="GO:0055085">
    <property type="term" value="P:transmembrane transport"/>
    <property type="evidence" value="ECO:0007669"/>
    <property type="project" value="InterPro"/>
</dbReference>
<evidence type="ECO:0000313" key="9">
    <source>
        <dbReference type="Proteomes" id="UP000031866"/>
    </source>
</evidence>
<organism evidence="8 9">
    <name type="scientific">Clostridium beijerinckii</name>
    <name type="common">Clostridium MP</name>
    <dbReference type="NCBI Taxonomy" id="1520"/>
    <lineage>
        <taxon>Bacteria</taxon>
        <taxon>Bacillati</taxon>
        <taxon>Bacillota</taxon>
        <taxon>Clostridia</taxon>
        <taxon>Eubacteriales</taxon>
        <taxon>Clostridiaceae</taxon>
        <taxon>Clostridium</taxon>
    </lineage>
</organism>
<evidence type="ECO:0000256" key="3">
    <source>
        <dbReference type="ARBA" id="ARBA00022475"/>
    </source>
</evidence>
<evidence type="ECO:0000256" key="6">
    <source>
        <dbReference type="ARBA" id="ARBA00023136"/>
    </source>
</evidence>
<sequence>MIVLKKYVFRRLIQTIPVLIGISIIVFMLVKLQPGDPFSSMMDPNLSQEMKEKMLEQLGYNDPILIQYFKWLMQALQGNLGYSIQFKQPVLNVIGSRLGNTVILSICSMILSILIAIPCGVISATKQFTKTDYIVTVFAFIGLSIPSFFFGMILIKVFSVNLGWLPISGMVTTGVNLTGLAFVIDVAKHMLLPMIVLALMNTASLMRYTRSDMIEILKTDYIRTARSKGVRKRNVIYQHALKNELLTLITVVTMQIPSLLSGALLTETIFVWPGIGRLNYNAVISRDYPLIMGIVMMVAIISLFTNLLADILYAAVDKRIEFD</sequence>
<dbReference type="Pfam" id="PF00528">
    <property type="entry name" value="BPD_transp_1"/>
    <property type="match status" value="1"/>
</dbReference>
<dbReference type="CDD" id="cd06261">
    <property type="entry name" value="TM_PBP2"/>
    <property type="match status" value="1"/>
</dbReference>
<protein>
    <submittedName>
        <fullName evidence="8">Peptide permease</fullName>
    </submittedName>
</protein>
<dbReference type="GO" id="GO:0005886">
    <property type="term" value="C:plasma membrane"/>
    <property type="evidence" value="ECO:0007669"/>
    <property type="project" value="UniProtKB-SubCell"/>
</dbReference>
<dbReference type="Pfam" id="PF19300">
    <property type="entry name" value="BPD_transp_1_N"/>
    <property type="match status" value="1"/>
</dbReference>
<dbReference type="OrthoDB" id="9773221at2"/>
<accession>A0A0B5QSG3</accession>
<dbReference type="Gene3D" id="1.10.3720.10">
    <property type="entry name" value="MetI-like"/>
    <property type="match status" value="1"/>
</dbReference>
<dbReference type="PANTHER" id="PTHR43163">
    <property type="entry name" value="DIPEPTIDE TRANSPORT SYSTEM PERMEASE PROTEIN DPPB-RELATED"/>
    <property type="match status" value="1"/>
</dbReference>
<feature type="transmembrane region" description="Helical" evidence="7">
    <location>
        <begin position="12"/>
        <end position="32"/>
    </location>
</feature>
<dbReference type="InterPro" id="IPR000515">
    <property type="entry name" value="MetI-like"/>
</dbReference>
<feature type="transmembrane region" description="Helical" evidence="7">
    <location>
        <begin position="290"/>
        <end position="316"/>
    </location>
</feature>
<keyword evidence="2 7" id="KW-0813">Transport</keyword>
<feature type="transmembrane region" description="Helical" evidence="7">
    <location>
        <begin position="175"/>
        <end position="200"/>
    </location>
</feature>
<dbReference type="PANTHER" id="PTHR43163:SF6">
    <property type="entry name" value="DIPEPTIDE TRANSPORT SYSTEM PERMEASE PROTEIN DPPB-RELATED"/>
    <property type="match status" value="1"/>
</dbReference>
<feature type="transmembrane region" description="Helical" evidence="7">
    <location>
        <begin position="133"/>
        <end position="155"/>
    </location>
</feature>
<reference evidence="9" key="1">
    <citation type="submission" date="2014-12" db="EMBL/GenBank/DDBJ databases">
        <title>Genome sequence of Clostridium beijerinckii strain 59B.</title>
        <authorList>
            <person name="Little G.T."/>
            <person name="Minton N.P."/>
        </authorList>
    </citation>
    <scope>NUCLEOTIDE SEQUENCE [LARGE SCALE GENOMIC DNA]</scope>
    <source>
        <strain evidence="9">59B</strain>
    </source>
</reference>
<dbReference type="EMBL" id="CP010086">
    <property type="protein sequence ID" value="AJH01018.1"/>
    <property type="molecule type" value="Genomic_DNA"/>
</dbReference>
<dbReference type="RefSeq" id="WP_041899072.1">
    <property type="nucleotide sequence ID" value="NZ_BKAK01000004.1"/>
</dbReference>
<dbReference type="InterPro" id="IPR035906">
    <property type="entry name" value="MetI-like_sf"/>
</dbReference>
<keyword evidence="4 7" id="KW-0812">Transmembrane</keyword>
<gene>
    <name evidence="8" type="ORF">LF65_04481</name>
</gene>
<proteinExistence type="inferred from homology"/>
<name>A0A0B5QSG3_CLOBE</name>
<evidence type="ECO:0000256" key="2">
    <source>
        <dbReference type="ARBA" id="ARBA00022448"/>
    </source>
</evidence>
<comment type="similarity">
    <text evidence="7">Belongs to the binding-protein-dependent transport system permease family.</text>
</comment>
<dbReference type="InterPro" id="IPR045621">
    <property type="entry name" value="BPD_transp_1_N"/>
</dbReference>
<keyword evidence="6 7" id="KW-0472">Membrane</keyword>
<dbReference type="KEGG" id="cbei:LF65_04481"/>
<keyword evidence="3" id="KW-1003">Cell membrane</keyword>
<dbReference type="AlphaFoldDB" id="A0A0B5QSG3"/>
<keyword evidence="5 7" id="KW-1133">Transmembrane helix</keyword>
<evidence type="ECO:0000313" key="8">
    <source>
        <dbReference type="EMBL" id="AJH01018.1"/>
    </source>
</evidence>
<dbReference type="GeneID" id="66346859"/>